<reference evidence="2 3" key="1">
    <citation type="journal article" date="2024" name="Commun. Biol.">
        <title>Comparative genomic analysis of thermophilic fungi reveals convergent evolutionary adaptations and gene losses.</title>
        <authorList>
            <person name="Steindorff A.S."/>
            <person name="Aguilar-Pontes M.V."/>
            <person name="Robinson A.J."/>
            <person name="Andreopoulos B."/>
            <person name="LaButti K."/>
            <person name="Kuo A."/>
            <person name="Mondo S."/>
            <person name="Riley R."/>
            <person name="Otillar R."/>
            <person name="Haridas S."/>
            <person name="Lipzen A."/>
            <person name="Grimwood J."/>
            <person name="Schmutz J."/>
            <person name="Clum A."/>
            <person name="Reid I.D."/>
            <person name="Moisan M.C."/>
            <person name="Butler G."/>
            <person name="Nguyen T.T.M."/>
            <person name="Dewar K."/>
            <person name="Conant G."/>
            <person name="Drula E."/>
            <person name="Henrissat B."/>
            <person name="Hansel C."/>
            <person name="Singer S."/>
            <person name="Hutchinson M.I."/>
            <person name="de Vries R.P."/>
            <person name="Natvig D.O."/>
            <person name="Powell A.J."/>
            <person name="Tsang A."/>
            <person name="Grigoriev I.V."/>
        </authorList>
    </citation>
    <scope>NUCLEOTIDE SEQUENCE [LARGE SCALE GENOMIC DNA]</scope>
    <source>
        <strain evidence="2 3">CBS 494.80</strain>
    </source>
</reference>
<proteinExistence type="predicted"/>
<sequence length="157" mass="16851">MFETVSHSTNHTTDTMLSSSSDTDWQPDVELWDNASDDLVPIPPVFETEIPAYRLPPNVRFITLRIPNADVSELLPLLANVTTGADMINTLASAGLLHRRAGTNTQGSMAEFDVGDKGGVEGKKKRKGAATAKNKRPNKRSKVAGVAASTAGMESKE</sequence>
<organism evidence="2 3">
    <name type="scientific">Oculimacula yallundae</name>
    <dbReference type="NCBI Taxonomy" id="86028"/>
    <lineage>
        <taxon>Eukaryota</taxon>
        <taxon>Fungi</taxon>
        <taxon>Dikarya</taxon>
        <taxon>Ascomycota</taxon>
        <taxon>Pezizomycotina</taxon>
        <taxon>Leotiomycetes</taxon>
        <taxon>Helotiales</taxon>
        <taxon>Ploettnerulaceae</taxon>
        <taxon>Oculimacula</taxon>
    </lineage>
</organism>
<feature type="region of interest" description="Disordered" evidence="1">
    <location>
        <begin position="1"/>
        <end position="24"/>
    </location>
</feature>
<evidence type="ECO:0000256" key="1">
    <source>
        <dbReference type="SAM" id="MobiDB-lite"/>
    </source>
</evidence>
<feature type="compositionally biased region" description="Basic residues" evidence="1">
    <location>
        <begin position="123"/>
        <end position="142"/>
    </location>
</feature>
<comment type="caution">
    <text evidence="2">The sequence shown here is derived from an EMBL/GenBank/DDBJ whole genome shotgun (WGS) entry which is preliminary data.</text>
</comment>
<accession>A0ABR4C3Q9</accession>
<feature type="compositionally biased region" description="Polar residues" evidence="1">
    <location>
        <begin position="1"/>
        <end position="11"/>
    </location>
</feature>
<protein>
    <submittedName>
        <fullName evidence="2">Uncharacterized protein</fullName>
    </submittedName>
</protein>
<dbReference type="EMBL" id="JAZHXI010000013">
    <property type="protein sequence ID" value="KAL2064571.1"/>
    <property type="molecule type" value="Genomic_DNA"/>
</dbReference>
<name>A0ABR4C3Q9_9HELO</name>
<dbReference type="Proteomes" id="UP001595075">
    <property type="component" value="Unassembled WGS sequence"/>
</dbReference>
<feature type="region of interest" description="Disordered" evidence="1">
    <location>
        <begin position="103"/>
        <end position="157"/>
    </location>
</feature>
<evidence type="ECO:0000313" key="2">
    <source>
        <dbReference type="EMBL" id="KAL2064571.1"/>
    </source>
</evidence>
<gene>
    <name evidence="2" type="ORF">VTL71DRAFT_3708</name>
</gene>
<feature type="compositionally biased region" description="Low complexity" evidence="1">
    <location>
        <begin position="12"/>
        <end position="24"/>
    </location>
</feature>
<keyword evidence="3" id="KW-1185">Reference proteome</keyword>
<evidence type="ECO:0000313" key="3">
    <source>
        <dbReference type="Proteomes" id="UP001595075"/>
    </source>
</evidence>